<feature type="domain" description="Protein kinase" evidence="2">
    <location>
        <begin position="39"/>
        <end position="383"/>
    </location>
</feature>
<dbReference type="PROSITE" id="PS50011">
    <property type="entry name" value="PROTEIN_KINASE_DOM"/>
    <property type="match status" value="1"/>
</dbReference>
<gene>
    <name evidence="3" type="ORF">Q3982_04325</name>
</gene>
<proteinExistence type="predicted"/>
<dbReference type="PANTHER" id="PTHR24361:SF613">
    <property type="entry name" value="NUCLEAR RECEPTOR-BINDING PROTEIN-RELATED"/>
    <property type="match status" value="1"/>
</dbReference>
<dbReference type="InterPro" id="IPR000719">
    <property type="entry name" value="Prot_kinase_dom"/>
</dbReference>
<accession>A0AA43RHE9</accession>
<dbReference type="InterPro" id="IPR008266">
    <property type="entry name" value="Tyr_kinase_AS"/>
</dbReference>
<reference evidence="3" key="1">
    <citation type="submission" date="2023-07" db="EMBL/GenBank/DDBJ databases">
        <title>Between Cages and Wild: Unraveling the Impact of Captivity on Animal Microbiomes and Antimicrobial Resistance.</title>
        <authorList>
            <person name="Schmartz G.P."/>
            <person name="Rehner J."/>
            <person name="Schuff M.J."/>
            <person name="Becker S.L."/>
            <person name="Kravczyk M."/>
            <person name="Gurevich A."/>
            <person name="Francke R."/>
            <person name="Mueller R."/>
            <person name="Keller V."/>
            <person name="Keller A."/>
        </authorList>
    </citation>
    <scope>NUCLEOTIDE SEQUENCE</scope>
    <source>
        <strain evidence="3">S12M_St_49</strain>
    </source>
</reference>
<protein>
    <submittedName>
        <fullName evidence="3">Protein kinase</fullName>
    </submittedName>
</protein>
<sequence length="587" mass="64482">MDENKTPCGRLIKLDFFTPDEDILGCESKEKVASNFKELFTEGDVHEGGSGRVEKVSNANGKTFYALKTPLSNSESAVRSFSEEIKNTRILSKQFGFPSPTFYGHGAIDGKPAFVLEWVDGETIVAASDLKSEDPLGKRVTPRLVAQLGISILGIVERLSFEEGAFVHRDISAKNIMLRTNKRSVKKQVQDESFDLCIIDFGSATLKEQDASPGITMVENLVRKGTPEYAAPEMLTSDIKGNVKLRTSPKVDSYAVCSILYELLSGVTPYNLAGMHRLPPSFYRYKMDTPIPHPVTLHDFSSIADICRKDCYIAGIYDSLDEKRTAKHSAITNISDAEFDNKFSLALAKADYQLGAILLKGLNAQQENRVGPRELRAMLVNFVKNYEQNIRNAINGMPLVPFLDVDQQALITTRSQSSPIVLHQADDTPLFLPDQIIINNGPDVVYLDEESLEKAKKEHKFNKLAFGIGLAICSLVGIIFSLGLNGSLYQSGYVGNELQISGLPSLGFLAVIFIPLLFSTIVFLACPKNGIDIAAGTLATIASTFFALNFVGSFEFVSDYVKPLFFAGCLAVSFGFVVCMCCSRKQL</sequence>
<feature type="transmembrane region" description="Helical" evidence="1">
    <location>
        <begin position="533"/>
        <end position="552"/>
    </location>
</feature>
<dbReference type="PANTHER" id="PTHR24361">
    <property type="entry name" value="MITOGEN-ACTIVATED KINASE KINASE KINASE"/>
    <property type="match status" value="1"/>
</dbReference>
<keyword evidence="4" id="KW-1185">Reference proteome</keyword>
<keyword evidence="1" id="KW-0472">Membrane</keyword>
<dbReference type="SMART" id="SM00220">
    <property type="entry name" value="S_TKc"/>
    <property type="match status" value="1"/>
</dbReference>
<keyword evidence="3" id="KW-0808">Transferase</keyword>
<dbReference type="Proteomes" id="UP001168575">
    <property type="component" value="Unassembled WGS sequence"/>
</dbReference>
<dbReference type="PROSITE" id="PS00109">
    <property type="entry name" value="PROTEIN_KINASE_TYR"/>
    <property type="match status" value="1"/>
</dbReference>
<dbReference type="Pfam" id="PF00069">
    <property type="entry name" value="Pkinase"/>
    <property type="match status" value="1"/>
</dbReference>
<dbReference type="GO" id="GO:0004674">
    <property type="term" value="F:protein serine/threonine kinase activity"/>
    <property type="evidence" value="ECO:0007669"/>
    <property type="project" value="TreeGrafter"/>
</dbReference>
<dbReference type="Gene3D" id="1.10.510.10">
    <property type="entry name" value="Transferase(Phosphotransferase) domain 1"/>
    <property type="match status" value="1"/>
</dbReference>
<feature type="transmembrane region" description="Helical" evidence="1">
    <location>
        <begin position="506"/>
        <end position="526"/>
    </location>
</feature>
<keyword evidence="3" id="KW-0418">Kinase</keyword>
<evidence type="ECO:0000256" key="1">
    <source>
        <dbReference type="SAM" id="Phobius"/>
    </source>
</evidence>
<dbReference type="InterPro" id="IPR011009">
    <property type="entry name" value="Kinase-like_dom_sf"/>
</dbReference>
<dbReference type="SUPFAM" id="SSF56112">
    <property type="entry name" value="Protein kinase-like (PK-like)"/>
    <property type="match status" value="1"/>
</dbReference>
<dbReference type="AlphaFoldDB" id="A0AA43RHE9"/>
<feature type="transmembrane region" description="Helical" evidence="1">
    <location>
        <begin position="564"/>
        <end position="583"/>
    </location>
</feature>
<dbReference type="GO" id="GO:0005737">
    <property type="term" value="C:cytoplasm"/>
    <property type="evidence" value="ECO:0007669"/>
    <property type="project" value="TreeGrafter"/>
</dbReference>
<evidence type="ECO:0000313" key="4">
    <source>
        <dbReference type="Proteomes" id="UP001168575"/>
    </source>
</evidence>
<dbReference type="EMBL" id="JAUMVS010000060">
    <property type="protein sequence ID" value="MDO4841884.1"/>
    <property type="molecule type" value="Genomic_DNA"/>
</dbReference>
<keyword evidence="1" id="KW-0812">Transmembrane</keyword>
<comment type="caution">
    <text evidence="3">The sequence shown here is derived from an EMBL/GenBank/DDBJ whole genome shotgun (WGS) entry which is preliminary data.</text>
</comment>
<evidence type="ECO:0000313" key="3">
    <source>
        <dbReference type="EMBL" id="MDO4841884.1"/>
    </source>
</evidence>
<evidence type="ECO:0000259" key="2">
    <source>
        <dbReference type="PROSITE" id="PS50011"/>
    </source>
</evidence>
<organism evidence="3 4">
    <name type="scientific">Phoenicibacter congonensis</name>
    <dbReference type="NCBI Taxonomy" id="1944646"/>
    <lineage>
        <taxon>Bacteria</taxon>
        <taxon>Bacillati</taxon>
        <taxon>Actinomycetota</taxon>
        <taxon>Coriobacteriia</taxon>
        <taxon>Eggerthellales</taxon>
        <taxon>Eggerthellaceae</taxon>
        <taxon>Phoenicibacter</taxon>
    </lineage>
</organism>
<dbReference type="GO" id="GO:0005524">
    <property type="term" value="F:ATP binding"/>
    <property type="evidence" value="ECO:0007669"/>
    <property type="project" value="InterPro"/>
</dbReference>
<keyword evidence="1" id="KW-1133">Transmembrane helix</keyword>
<dbReference type="GO" id="GO:0006974">
    <property type="term" value="P:DNA damage response"/>
    <property type="evidence" value="ECO:0007669"/>
    <property type="project" value="TreeGrafter"/>
</dbReference>
<name>A0AA43RHE9_9ACTN</name>
<feature type="transmembrane region" description="Helical" evidence="1">
    <location>
        <begin position="464"/>
        <end position="486"/>
    </location>
</feature>
<dbReference type="InterPro" id="IPR053235">
    <property type="entry name" value="Ser_Thr_kinase"/>
</dbReference>